<evidence type="ECO:0000256" key="1">
    <source>
        <dbReference type="SAM" id="Phobius"/>
    </source>
</evidence>
<evidence type="ECO:0000313" key="3">
    <source>
        <dbReference type="Proteomes" id="UP000075531"/>
    </source>
</evidence>
<feature type="transmembrane region" description="Helical" evidence="1">
    <location>
        <begin position="103"/>
        <end position="123"/>
    </location>
</feature>
<dbReference type="RefSeq" id="WP_066824725.1">
    <property type="nucleotide sequence ID" value="NZ_LTBA01000013.1"/>
</dbReference>
<feature type="transmembrane region" description="Helical" evidence="1">
    <location>
        <begin position="158"/>
        <end position="180"/>
    </location>
</feature>
<dbReference type="STRING" id="1121338.CLTEP_14650"/>
<sequence>MLQLFNQLNVAAKCIILVITVIFFTAIVLSFIIKRKYGEMHEDFIKGKKRGVFRSDVLNRIMSSYRDAAEKKAEEINTQAIIEKEFLYAFKGISMGERFIRQAISLMIILGLLGTFYGLTLSIRDLVSLLGNNGTLTATSGIESLIGGLVGSIEGMGVAFITSLFGIVGAILLTIFKIIVNVDNLRNSTMLEIEEYLDNTIALEYINYAEKNTLDVTVNKLFNGLSEQIEVNYKNVLDKSLSGLIEVLKMMEENQQDFNNSLMYFKKTIDQFSDNTRDFTEFNYHLRNNVDRMNVALSDFAEKIKNN</sequence>
<dbReference type="AlphaFoldDB" id="A0A151B4Q2"/>
<protein>
    <submittedName>
        <fullName evidence="2">Uncharacterized protein</fullName>
    </submittedName>
</protein>
<dbReference type="EMBL" id="LTBA01000013">
    <property type="protein sequence ID" value="KYH34637.1"/>
    <property type="molecule type" value="Genomic_DNA"/>
</dbReference>
<keyword evidence="1" id="KW-0472">Membrane</keyword>
<keyword evidence="1" id="KW-0812">Transmembrane</keyword>
<evidence type="ECO:0000313" key="2">
    <source>
        <dbReference type="EMBL" id="KYH34637.1"/>
    </source>
</evidence>
<reference evidence="2 3" key="1">
    <citation type="submission" date="2016-02" db="EMBL/GenBank/DDBJ databases">
        <title>Genome sequence of Clostridium tepidiprofundi DSM 19306.</title>
        <authorList>
            <person name="Poehlein A."/>
            <person name="Daniel R."/>
        </authorList>
    </citation>
    <scope>NUCLEOTIDE SEQUENCE [LARGE SCALE GENOMIC DNA]</scope>
    <source>
        <strain evidence="2 3">DSM 19306</strain>
    </source>
</reference>
<dbReference type="PATRIC" id="fig|1121338.3.peg.1506"/>
<dbReference type="Proteomes" id="UP000075531">
    <property type="component" value="Unassembled WGS sequence"/>
</dbReference>
<accession>A0A151B4Q2</accession>
<keyword evidence="3" id="KW-1185">Reference proteome</keyword>
<keyword evidence="1" id="KW-1133">Transmembrane helix</keyword>
<proteinExistence type="predicted"/>
<comment type="caution">
    <text evidence="2">The sequence shown here is derived from an EMBL/GenBank/DDBJ whole genome shotgun (WGS) entry which is preliminary data.</text>
</comment>
<gene>
    <name evidence="2" type="ORF">CLTEP_14650</name>
</gene>
<name>A0A151B4Q2_9CLOT</name>
<dbReference type="OrthoDB" id="418869at2"/>
<organism evidence="2 3">
    <name type="scientific">Clostridium tepidiprofundi DSM 19306</name>
    <dbReference type="NCBI Taxonomy" id="1121338"/>
    <lineage>
        <taxon>Bacteria</taxon>
        <taxon>Bacillati</taxon>
        <taxon>Bacillota</taxon>
        <taxon>Clostridia</taxon>
        <taxon>Eubacteriales</taxon>
        <taxon>Clostridiaceae</taxon>
        <taxon>Clostridium</taxon>
    </lineage>
</organism>
<feature type="transmembrane region" description="Helical" evidence="1">
    <location>
        <begin position="15"/>
        <end position="33"/>
    </location>
</feature>